<dbReference type="EMBL" id="FRCP01000009">
    <property type="protein sequence ID" value="SHM36217.1"/>
    <property type="molecule type" value="Genomic_DNA"/>
</dbReference>
<dbReference type="AlphaFoldDB" id="A0A1M7I701"/>
<gene>
    <name evidence="1" type="ORF">SAMN02746066_01683</name>
</gene>
<dbReference type="STRING" id="1120996.SAMN02746066_01683"/>
<dbReference type="RefSeq" id="WP_242952507.1">
    <property type="nucleotide sequence ID" value="NZ_FRCP01000009.1"/>
</dbReference>
<proteinExistence type="predicted"/>
<sequence>MIMILMFEKIIGEEKVSGMKNFISFIKEYATRDFIYFFAELSIEMFKKQMKLPIESLNCCLSFPLDIIQHGFLHRQVSVMLSAWDIHAMAYLSIKESTDYRKKMIQADEVSKVVNLYRGYENEHSGSEFLRDAELQDVYKYLAGITYEQFKFQNISWIMQNFNRNYHMLIGSDKIYREKIVSVDEITQKTFGLNADELLAVELIILWLCSQHADILSAPEELYRKKDETILTKENIQKILEYYTVTYDEVRESIIGKQIFYSKPFVLTDRKNEYIAISHYLVWMLIGDGLYWLVRDYYLKNDGGQRFVNTFGEMFEQYFEEIADIYLRKNAWNKIPEQKKKSADYFMEFEDAVFLFELKSGLLGIGAKQQNPSIQQIDRFSDRNIREAYQQLKNSEEEYQGEKPVIKIFLLYECMTNTQLIMSSIPEIFEIDSRCYIMTIEDLEMMLATYKNDYEKFRKVVNDMIDNQNNSAHFESVLKVLNTHGAIGNMHFIGERDYFSKIMKKLEIQLK</sequence>
<keyword evidence="2" id="KW-1185">Reference proteome</keyword>
<evidence type="ECO:0000313" key="1">
    <source>
        <dbReference type="EMBL" id="SHM36217.1"/>
    </source>
</evidence>
<reference evidence="1 2" key="1">
    <citation type="submission" date="2016-11" db="EMBL/GenBank/DDBJ databases">
        <authorList>
            <person name="Jaros S."/>
            <person name="Januszkiewicz K."/>
            <person name="Wedrychowicz H."/>
        </authorList>
    </citation>
    <scope>NUCLEOTIDE SEQUENCE [LARGE SCALE GENOMIC DNA]</scope>
    <source>
        <strain evidence="1 2">DSM 15930</strain>
    </source>
</reference>
<accession>A0A1M7I701</accession>
<dbReference type="Proteomes" id="UP000184038">
    <property type="component" value="Unassembled WGS sequence"/>
</dbReference>
<organism evidence="1 2">
    <name type="scientific">Anaerosporobacter mobilis DSM 15930</name>
    <dbReference type="NCBI Taxonomy" id="1120996"/>
    <lineage>
        <taxon>Bacteria</taxon>
        <taxon>Bacillati</taxon>
        <taxon>Bacillota</taxon>
        <taxon>Clostridia</taxon>
        <taxon>Lachnospirales</taxon>
        <taxon>Lachnospiraceae</taxon>
        <taxon>Anaerosporobacter</taxon>
    </lineage>
</organism>
<evidence type="ECO:0000313" key="2">
    <source>
        <dbReference type="Proteomes" id="UP000184038"/>
    </source>
</evidence>
<protein>
    <submittedName>
        <fullName evidence="1">Uncharacterized protein</fullName>
    </submittedName>
</protein>
<name>A0A1M7I701_9FIRM</name>